<keyword evidence="4" id="KW-0418">Kinase</keyword>
<feature type="region of interest" description="Disordered" evidence="6">
    <location>
        <begin position="742"/>
        <end position="801"/>
    </location>
</feature>
<feature type="region of interest" description="Disordered" evidence="6">
    <location>
        <begin position="906"/>
        <end position="980"/>
    </location>
</feature>
<dbReference type="GO" id="GO:0043065">
    <property type="term" value="P:positive regulation of apoptotic process"/>
    <property type="evidence" value="ECO:0007669"/>
    <property type="project" value="TreeGrafter"/>
</dbReference>
<dbReference type="SUPFAM" id="SSF56112">
    <property type="entry name" value="Protein kinase-like (PK-like)"/>
    <property type="match status" value="1"/>
</dbReference>
<dbReference type="PROSITE" id="PS00108">
    <property type="entry name" value="PROTEIN_KINASE_ST"/>
    <property type="match status" value="1"/>
</dbReference>
<keyword evidence="9" id="KW-1185">Reference proteome</keyword>
<feature type="compositionally biased region" description="Polar residues" evidence="6">
    <location>
        <begin position="994"/>
        <end position="1005"/>
    </location>
</feature>
<reference evidence="9" key="1">
    <citation type="submission" date="2020-01" db="EMBL/GenBank/DDBJ databases">
        <title>Draft genome sequence of the Termite Coptotermes fromosanus.</title>
        <authorList>
            <person name="Itakura S."/>
            <person name="Yosikawa Y."/>
            <person name="Umezawa K."/>
        </authorList>
    </citation>
    <scope>NUCLEOTIDE SEQUENCE [LARGE SCALE GENOMIC DNA]</scope>
</reference>
<dbReference type="InParanoid" id="A0A6L2PIE8"/>
<evidence type="ECO:0000259" key="7">
    <source>
        <dbReference type="PROSITE" id="PS50011"/>
    </source>
</evidence>
<dbReference type="InterPro" id="IPR008271">
    <property type="entry name" value="Ser/Thr_kinase_AS"/>
</dbReference>
<dbReference type="Proteomes" id="UP000502823">
    <property type="component" value="Unassembled WGS sequence"/>
</dbReference>
<feature type="compositionally biased region" description="Polar residues" evidence="6">
    <location>
        <begin position="270"/>
        <end position="283"/>
    </location>
</feature>
<feature type="compositionally biased region" description="Polar residues" evidence="6">
    <location>
        <begin position="950"/>
        <end position="974"/>
    </location>
</feature>
<dbReference type="GO" id="GO:0004674">
    <property type="term" value="F:protein serine/threonine kinase activity"/>
    <property type="evidence" value="ECO:0007669"/>
    <property type="project" value="UniProtKB-KW"/>
</dbReference>
<dbReference type="GO" id="GO:0005524">
    <property type="term" value="F:ATP binding"/>
    <property type="evidence" value="ECO:0007669"/>
    <property type="project" value="UniProtKB-KW"/>
</dbReference>
<evidence type="ECO:0000256" key="1">
    <source>
        <dbReference type="ARBA" id="ARBA00022527"/>
    </source>
</evidence>
<dbReference type="InterPro" id="IPR000719">
    <property type="entry name" value="Prot_kinase_dom"/>
</dbReference>
<dbReference type="AlphaFoldDB" id="A0A6L2PIE8"/>
<evidence type="ECO:0000256" key="3">
    <source>
        <dbReference type="ARBA" id="ARBA00022741"/>
    </source>
</evidence>
<name>A0A6L2PIE8_COPFO</name>
<organism evidence="8 9">
    <name type="scientific">Coptotermes formosanus</name>
    <name type="common">Formosan subterranean termite</name>
    <dbReference type="NCBI Taxonomy" id="36987"/>
    <lineage>
        <taxon>Eukaryota</taxon>
        <taxon>Metazoa</taxon>
        <taxon>Ecdysozoa</taxon>
        <taxon>Arthropoda</taxon>
        <taxon>Hexapoda</taxon>
        <taxon>Insecta</taxon>
        <taxon>Pterygota</taxon>
        <taxon>Neoptera</taxon>
        <taxon>Polyneoptera</taxon>
        <taxon>Dictyoptera</taxon>
        <taxon>Blattodea</taxon>
        <taxon>Blattoidea</taxon>
        <taxon>Termitoidae</taxon>
        <taxon>Rhinotermitidae</taxon>
        <taxon>Coptotermes</taxon>
    </lineage>
</organism>
<dbReference type="GO" id="GO:0005634">
    <property type="term" value="C:nucleus"/>
    <property type="evidence" value="ECO:0007669"/>
    <property type="project" value="TreeGrafter"/>
</dbReference>
<dbReference type="PANTHER" id="PTHR24342:SF12">
    <property type="entry name" value="DEATH-ASSOCIATED PROTEIN KINASE RELATED"/>
    <property type="match status" value="1"/>
</dbReference>
<feature type="compositionally biased region" description="Low complexity" evidence="6">
    <location>
        <begin position="909"/>
        <end position="928"/>
    </location>
</feature>
<keyword evidence="5" id="KW-0067">ATP-binding</keyword>
<accession>A0A6L2PIE8</accession>
<feature type="non-terminal residue" evidence="8">
    <location>
        <position position="1"/>
    </location>
</feature>
<keyword evidence="2" id="KW-0808">Transferase</keyword>
<comment type="caution">
    <text evidence="8">The sequence shown here is derived from an EMBL/GenBank/DDBJ whole genome shotgun (WGS) entry which is preliminary data.</text>
</comment>
<feature type="compositionally biased region" description="Polar residues" evidence="6">
    <location>
        <begin position="480"/>
        <end position="496"/>
    </location>
</feature>
<feature type="compositionally biased region" description="Polar residues" evidence="6">
    <location>
        <begin position="1017"/>
        <end position="1026"/>
    </location>
</feature>
<evidence type="ECO:0000256" key="6">
    <source>
        <dbReference type="SAM" id="MobiDB-lite"/>
    </source>
</evidence>
<protein>
    <recommendedName>
        <fullName evidence="7">Protein kinase domain-containing protein</fullName>
    </recommendedName>
</protein>
<evidence type="ECO:0000256" key="4">
    <source>
        <dbReference type="ARBA" id="ARBA00022777"/>
    </source>
</evidence>
<feature type="region of interest" description="Disordered" evidence="6">
    <location>
        <begin position="836"/>
        <end position="862"/>
    </location>
</feature>
<dbReference type="EMBL" id="BLKM01008061">
    <property type="protein sequence ID" value="GFG32349.1"/>
    <property type="molecule type" value="Genomic_DNA"/>
</dbReference>
<keyword evidence="1" id="KW-0723">Serine/threonine-protein kinase</keyword>
<dbReference type="Gene3D" id="3.30.200.20">
    <property type="entry name" value="Phosphorylase Kinase, domain 1"/>
    <property type="match status" value="1"/>
</dbReference>
<evidence type="ECO:0000256" key="5">
    <source>
        <dbReference type="ARBA" id="ARBA00022840"/>
    </source>
</evidence>
<dbReference type="GO" id="GO:0035556">
    <property type="term" value="P:intracellular signal transduction"/>
    <property type="evidence" value="ECO:0007669"/>
    <property type="project" value="TreeGrafter"/>
</dbReference>
<dbReference type="PROSITE" id="PS50011">
    <property type="entry name" value="PROTEIN_KINASE_DOM"/>
    <property type="match status" value="1"/>
</dbReference>
<sequence>GLFASVSRCRSRDTGQQFAAKFSSRTRYGDDCSAEIHHEIALLSLCSPSSRVIRLHDVFETPTEVILVLEFAPGGDLQTIIDDNLVPFEADVVKFVRQLVEGLVYLHDRKIAHLDIKPQNLVMMADFPDCDVKLCDFEISRVIIEGTEIREILGTPDYVAPEILHYEPITLKADMWSLGVTTYVLLTGFSPFGGETDQETFCNISRAEVDFPEELFEDVSEEAQDFIRRLLVRDPGARPTAKECLRHKWLSRNIPRTSTPPSLLRHDSSLLVSKTSRTPTPSEDLTEAPPRSVTQHKNLRKYLSKSREALFERVVQQQQQHHKDSLRKTTILSQYHKTRRLCESQMSLVSKSRERLLMTDQHQMSPSFSRSREKLYGLRSLSKSHEVLNLCKSAAAAGGQTPQGVGLGILRTLTRATTADLSMIPLLRQRLMSHGSSTTSISSCVTTEHDMDEATVPLSPSEHTKPSRLCSVPASAIPSPVTSTPVEQPPKTSSESPKSDKKSLITPTAAEQPLHDIKMGSITKIPALLSPKLLKETIKNQPSFEKFSKSSQPVCEASVIPHEEPSELKTPDTIALLNQQPAIADACTRNETTKYGLDSPQPQCSSNYQSDKTSEDDKINQEECTSNYEAKNKSVCTPQDILWKQQVIHDNTESVAQIKDEKKNDSENVKKNEEESEPRYTVAQLVSAFNRHQEVVTQTSLEVTMTTSDKETKIPPIFNMGNSKFPTGPNALRLFIPDIDITNEPPKRKQKRKYAVGLRFPSETSRDINVDPAPTETTESSKDFSQTEDDESFQSLESSSSLAASDYDAHTNFSIPEDYIDKIGNEKPTEKIMATESEEAKTEVNFRAENVDSTNNNNQIDESSATCTALVESMPVEKVPNAEPYESQQEVNVNKFQLSVEVTPNYLRSGSHSSDTSAASSEGSSSMSWEELTPPSTATPTRNDEPQPWPQKQSPTLSPGQRQVTRSRSPSANRESWGRICTGTYNRAMEKFNSKVNQQENTVPTDANKRPDRKSLTLLSPPQIVSDSEKVRRKSIPVIRQFS</sequence>
<dbReference type="OrthoDB" id="74764at2759"/>
<feature type="domain" description="Protein kinase" evidence="7">
    <location>
        <begin position="1"/>
        <end position="250"/>
    </location>
</feature>
<evidence type="ECO:0000256" key="2">
    <source>
        <dbReference type="ARBA" id="ARBA00022679"/>
    </source>
</evidence>
<proteinExistence type="predicted"/>
<dbReference type="PANTHER" id="PTHR24342">
    <property type="entry name" value="SERINE/THREONINE-PROTEIN KINASE 17"/>
    <property type="match status" value="1"/>
</dbReference>
<feature type="compositionally biased region" description="Polar residues" evidence="6">
    <location>
        <begin position="851"/>
        <end position="862"/>
    </location>
</feature>
<dbReference type="Pfam" id="PF00069">
    <property type="entry name" value="Pkinase"/>
    <property type="match status" value="1"/>
</dbReference>
<feature type="compositionally biased region" description="Polar residues" evidence="6">
    <location>
        <begin position="600"/>
        <end position="611"/>
    </location>
</feature>
<evidence type="ECO:0000313" key="9">
    <source>
        <dbReference type="Proteomes" id="UP000502823"/>
    </source>
</evidence>
<feature type="region of interest" description="Disordered" evidence="6">
    <location>
        <begin position="593"/>
        <end position="618"/>
    </location>
</feature>
<dbReference type="Gene3D" id="1.10.510.10">
    <property type="entry name" value="Transferase(Phosphotransferase) domain 1"/>
    <property type="match status" value="1"/>
</dbReference>
<dbReference type="InterPro" id="IPR011009">
    <property type="entry name" value="Kinase-like_dom_sf"/>
</dbReference>
<feature type="region of interest" description="Disordered" evidence="6">
    <location>
        <begin position="451"/>
        <end position="517"/>
    </location>
</feature>
<evidence type="ECO:0000313" key="8">
    <source>
        <dbReference type="EMBL" id="GFG32349.1"/>
    </source>
</evidence>
<feature type="region of interest" description="Disordered" evidence="6">
    <location>
        <begin position="992"/>
        <end position="1043"/>
    </location>
</feature>
<keyword evidence="3" id="KW-0547">Nucleotide-binding</keyword>
<feature type="region of interest" description="Disordered" evidence="6">
    <location>
        <begin position="256"/>
        <end position="295"/>
    </location>
</feature>
<feature type="compositionally biased region" description="Basic and acidic residues" evidence="6">
    <location>
        <begin position="838"/>
        <end position="850"/>
    </location>
</feature>
<gene>
    <name evidence="8" type="ORF">Cfor_12209</name>
</gene>
<dbReference type="SMART" id="SM00220">
    <property type="entry name" value="S_TKc"/>
    <property type="match status" value="1"/>
</dbReference>